<dbReference type="InterPro" id="IPR015946">
    <property type="entry name" value="KH_dom-like_a/b"/>
</dbReference>
<comment type="subunit">
    <text evidence="2">Monomer. Binds 30S ribosomal subunits, but not 50S ribosomal subunits or 70S ribosomes.</text>
</comment>
<keyword evidence="2" id="KW-0963">Cytoplasm</keyword>
<evidence type="ECO:0000256" key="3">
    <source>
        <dbReference type="SAM" id="MobiDB-lite"/>
    </source>
</evidence>
<name>D0LZ88_HALO1</name>
<feature type="compositionally biased region" description="Basic and acidic residues" evidence="3">
    <location>
        <begin position="135"/>
        <end position="150"/>
    </location>
</feature>
<evidence type="ECO:0000256" key="2">
    <source>
        <dbReference type="HAMAP-Rule" id="MF_00003"/>
    </source>
</evidence>
<comment type="function">
    <text evidence="2">One of several proteins that assist in the late maturation steps of the functional core of the 30S ribosomal subunit. Associates with free 30S ribosomal subunits (but not with 30S subunits that are part of 70S ribosomes or polysomes). Required for efficient processing of 16S rRNA. May interact with the 5'-terminal helix region of 16S rRNA.</text>
</comment>
<dbReference type="SUPFAM" id="SSF89919">
    <property type="entry name" value="Ribosome-binding factor A, RbfA"/>
    <property type="match status" value="1"/>
</dbReference>
<dbReference type="eggNOG" id="COG0858">
    <property type="taxonomic scope" value="Bacteria"/>
</dbReference>
<dbReference type="NCBIfam" id="TIGR00082">
    <property type="entry name" value="rbfA"/>
    <property type="match status" value="1"/>
</dbReference>
<organism evidence="4 5">
    <name type="scientific">Haliangium ochraceum (strain DSM 14365 / JCM 11303 / SMP-2)</name>
    <dbReference type="NCBI Taxonomy" id="502025"/>
    <lineage>
        <taxon>Bacteria</taxon>
        <taxon>Pseudomonadati</taxon>
        <taxon>Myxococcota</taxon>
        <taxon>Polyangia</taxon>
        <taxon>Haliangiales</taxon>
        <taxon>Kofleriaceae</taxon>
        <taxon>Haliangium</taxon>
    </lineage>
</organism>
<reference evidence="4 5" key="1">
    <citation type="journal article" date="2010" name="Stand. Genomic Sci.">
        <title>Complete genome sequence of Haliangium ochraceum type strain (SMP-2).</title>
        <authorList>
            <consortium name="US DOE Joint Genome Institute (JGI-PGF)"/>
            <person name="Ivanova N."/>
            <person name="Daum C."/>
            <person name="Lang E."/>
            <person name="Abt B."/>
            <person name="Kopitz M."/>
            <person name="Saunders E."/>
            <person name="Lapidus A."/>
            <person name="Lucas S."/>
            <person name="Glavina Del Rio T."/>
            <person name="Nolan M."/>
            <person name="Tice H."/>
            <person name="Copeland A."/>
            <person name="Cheng J.F."/>
            <person name="Chen F."/>
            <person name="Bruce D."/>
            <person name="Goodwin L."/>
            <person name="Pitluck S."/>
            <person name="Mavromatis K."/>
            <person name="Pati A."/>
            <person name="Mikhailova N."/>
            <person name="Chen A."/>
            <person name="Palaniappan K."/>
            <person name="Land M."/>
            <person name="Hauser L."/>
            <person name="Chang Y.J."/>
            <person name="Jeffries C.D."/>
            <person name="Detter J.C."/>
            <person name="Brettin T."/>
            <person name="Rohde M."/>
            <person name="Goker M."/>
            <person name="Bristow J."/>
            <person name="Markowitz V."/>
            <person name="Eisen J.A."/>
            <person name="Hugenholtz P."/>
            <person name="Kyrpides N.C."/>
            <person name="Klenk H.P."/>
        </authorList>
    </citation>
    <scope>NUCLEOTIDE SEQUENCE [LARGE SCALE GENOMIC DNA]</scope>
    <source>
        <strain evidence="5">DSM 14365 / CIP 107738 / JCM 11303 / AJ 13395 / SMP-2</strain>
    </source>
</reference>
<dbReference type="GO" id="GO:0043024">
    <property type="term" value="F:ribosomal small subunit binding"/>
    <property type="evidence" value="ECO:0007669"/>
    <property type="project" value="TreeGrafter"/>
</dbReference>
<dbReference type="Gene3D" id="3.30.300.20">
    <property type="match status" value="1"/>
</dbReference>
<evidence type="ECO:0000313" key="4">
    <source>
        <dbReference type="EMBL" id="ACY16350.1"/>
    </source>
</evidence>
<comment type="subcellular location">
    <subcellularLocation>
        <location evidence="2">Cytoplasm</location>
    </subcellularLocation>
</comment>
<dbReference type="AlphaFoldDB" id="D0LZ88"/>
<evidence type="ECO:0000256" key="1">
    <source>
        <dbReference type="ARBA" id="ARBA00022517"/>
    </source>
</evidence>
<dbReference type="EMBL" id="CP001804">
    <property type="protein sequence ID" value="ACY16350.1"/>
    <property type="molecule type" value="Genomic_DNA"/>
</dbReference>
<keyword evidence="1 2" id="KW-0690">Ribosome biogenesis</keyword>
<protein>
    <recommendedName>
        <fullName evidence="2">Ribosome-binding factor A</fullName>
    </recommendedName>
</protein>
<dbReference type="STRING" id="502025.Hoch_3851"/>
<keyword evidence="5" id="KW-1185">Reference proteome</keyword>
<dbReference type="Pfam" id="PF02033">
    <property type="entry name" value="RBFA"/>
    <property type="match status" value="1"/>
</dbReference>
<dbReference type="RefSeq" id="WP_012828949.1">
    <property type="nucleotide sequence ID" value="NC_013440.1"/>
</dbReference>
<accession>D0LZ88</accession>
<dbReference type="OrthoDB" id="307788at2"/>
<dbReference type="Proteomes" id="UP000001880">
    <property type="component" value="Chromosome"/>
</dbReference>
<comment type="similarity">
    <text evidence="2">Belongs to the RbfA family.</text>
</comment>
<dbReference type="HAMAP" id="MF_00003">
    <property type="entry name" value="RbfA"/>
    <property type="match status" value="1"/>
</dbReference>
<dbReference type="KEGG" id="hoh:Hoch_3851"/>
<evidence type="ECO:0000313" key="5">
    <source>
        <dbReference type="Proteomes" id="UP000001880"/>
    </source>
</evidence>
<dbReference type="GO" id="GO:0005829">
    <property type="term" value="C:cytosol"/>
    <property type="evidence" value="ECO:0007669"/>
    <property type="project" value="TreeGrafter"/>
</dbReference>
<dbReference type="PANTHER" id="PTHR33515:SF1">
    <property type="entry name" value="RIBOSOME-BINDING FACTOR A, CHLOROPLASTIC-RELATED"/>
    <property type="match status" value="1"/>
</dbReference>
<feature type="region of interest" description="Disordered" evidence="3">
    <location>
        <begin position="117"/>
        <end position="150"/>
    </location>
</feature>
<dbReference type="InterPro" id="IPR000238">
    <property type="entry name" value="RbfA"/>
</dbReference>
<dbReference type="GO" id="GO:0030490">
    <property type="term" value="P:maturation of SSU-rRNA"/>
    <property type="evidence" value="ECO:0007669"/>
    <property type="project" value="UniProtKB-UniRule"/>
</dbReference>
<gene>
    <name evidence="2" type="primary">rbfA</name>
    <name evidence="4" type="ordered locus">Hoch_3851</name>
</gene>
<dbReference type="InterPro" id="IPR023799">
    <property type="entry name" value="RbfA_dom_sf"/>
</dbReference>
<sequence>MAQGNRRQRVGNALREVLTELVARELKDPRVHAAGLVSINQVELNRDLSVAFIYVSFVGAPDARAEKRALDGLQAAAGFLRGPAARRLKLQRAPELRFMDDPRGAFAEQMRSLVRDDEVRAAAAQRDDEDEHDDAAESRQGDDSGERDPV</sequence>
<proteinExistence type="inferred from homology"/>
<dbReference type="PANTHER" id="PTHR33515">
    <property type="entry name" value="RIBOSOME-BINDING FACTOR A, CHLOROPLASTIC-RELATED"/>
    <property type="match status" value="1"/>
</dbReference>
<dbReference type="HOGENOM" id="CLU_089475_5_1_7"/>